<dbReference type="Pfam" id="PF01370">
    <property type="entry name" value="Epimerase"/>
    <property type="match status" value="1"/>
</dbReference>
<comment type="similarity">
    <text evidence="2">Belongs to the FMP52 family.</text>
</comment>
<evidence type="ECO:0000256" key="4">
    <source>
        <dbReference type="ARBA" id="ARBA00023128"/>
    </source>
</evidence>
<gene>
    <name evidence="7" type="ORF">VTK73DRAFT_2235</name>
</gene>
<evidence type="ECO:0000259" key="6">
    <source>
        <dbReference type="Pfam" id="PF01370"/>
    </source>
</evidence>
<dbReference type="PANTHER" id="PTHR14097">
    <property type="entry name" value="OXIDOREDUCTASE HTATIP2"/>
    <property type="match status" value="1"/>
</dbReference>
<dbReference type="Proteomes" id="UP001586593">
    <property type="component" value="Unassembled WGS sequence"/>
</dbReference>
<dbReference type="SUPFAM" id="SSF51735">
    <property type="entry name" value="NAD(P)-binding Rossmann-fold domains"/>
    <property type="match status" value="1"/>
</dbReference>
<dbReference type="Gene3D" id="3.40.50.720">
    <property type="entry name" value="NAD(P)-binding Rossmann-like Domain"/>
    <property type="match status" value="1"/>
</dbReference>
<comment type="subcellular location">
    <subcellularLocation>
        <location evidence="1">Mitochondrion outer membrane</location>
        <topology evidence="1">Peripheral membrane protein</topology>
    </subcellularLocation>
</comment>
<evidence type="ECO:0000256" key="3">
    <source>
        <dbReference type="ARBA" id="ARBA00022787"/>
    </source>
</evidence>
<keyword evidence="8" id="KW-1185">Reference proteome</keyword>
<organism evidence="7 8">
    <name type="scientific">Phialemonium thermophilum</name>
    <dbReference type="NCBI Taxonomy" id="223376"/>
    <lineage>
        <taxon>Eukaryota</taxon>
        <taxon>Fungi</taxon>
        <taxon>Dikarya</taxon>
        <taxon>Ascomycota</taxon>
        <taxon>Pezizomycotina</taxon>
        <taxon>Sordariomycetes</taxon>
        <taxon>Sordariomycetidae</taxon>
        <taxon>Cephalothecales</taxon>
        <taxon>Cephalothecaceae</taxon>
        <taxon>Phialemonium</taxon>
    </lineage>
</organism>
<comment type="caution">
    <text evidence="7">The sequence shown here is derived from an EMBL/GenBank/DDBJ whole genome shotgun (WGS) entry which is preliminary data.</text>
</comment>
<dbReference type="InterPro" id="IPR036291">
    <property type="entry name" value="NAD(P)-bd_dom_sf"/>
</dbReference>
<protein>
    <recommendedName>
        <fullName evidence="6">NAD-dependent epimerase/dehydratase domain-containing protein</fullName>
    </recommendedName>
</protein>
<evidence type="ECO:0000313" key="8">
    <source>
        <dbReference type="Proteomes" id="UP001586593"/>
    </source>
</evidence>
<accession>A0ABR3X601</accession>
<evidence type="ECO:0000256" key="5">
    <source>
        <dbReference type="ARBA" id="ARBA00023136"/>
    </source>
</evidence>
<evidence type="ECO:0000313" key="7">
    <source>
        <dbReference type="EMBL" id="KAL1871184.1"/>
    </source>
</evidence>
<evidence type="ECO:0000256" key="2">
    <source>
        <dbReference type="ARBA" id="ARBA00006617"/>
    </source>
</evidence>
<sequence length="231" mass="24925">MPSAAVFGSTGLVGSYILSNLLKGEQTFQRVYTISRRPPKVTAPHLHAIVDPDTTQWPARLAAIQPPPDVVISALGTSTARAGSIAAQWKIDHDLNVDLIHAARSAGARVFVFISSAGTRGLGGWTPYARMKQGVEDAIRAKDFPSAGVVLRPPFLVGEREEPLRGEWLLSTVFHGVGRLLPQAGRDMIHQRAEVVARAAVQAAKVAEGGKAPARYWVLESREIGRLGREQ</sequence>
<keyword evidence="5" id="KW-0472">Membrane</keyword>
<name>A0ABR3X601_9PEZI</name>
<evidence type="ECO:0000256" key="1">
    <source>
        <dbReference type="ARBA" id="ARBA00004450"/>
    </source>
</evidence>
<dbReference type="EMBL" id="JAZHXJ010000160">
    <property type="protein sequence ID" value="KAL1871184.1"/>
    <property type="molecule type" value="Genomic_DNA"/>
</dbReference>
<dbReference type="PANTHER" id="PTHR14097:SF7">
    <property type="entry name" value="OXIDOREDUCTASE HTATIP2"/>
    <property type="match status" value="1"/>
</dbReference>
<feature type="domain" description="NAD-dependent epimerase/dehydratase" evidence="6">
    <location>
        <begin position="5"/>
        <end position="160"/>
    </location>
</feature>
<reference evidence="7 8" key="1">
    <citation type="journal article" date="2024" name="Commun. Biol.">
        <title>Comparative genomic analysis of thermophilic fungi reveals convergent evolutionary adaptations and gene losses.</title>
        <authorList>
            <person name="Steindorff A.S."/>
            <person name="Aguilar-Pontes M.V."/>
            <person name="Robinson A.J."/>
            <person name="Andreopoulos B."/>
            <person name="LaButti K."/>
            <person name="Kuo A."/>
            <person name="Mondo S."/>
            <person name="Riley R."/>
            <person name="Otillar R."/>
            <person name="Haridas S."/>
            <person name="Lipzen A."/>
            <person name="Grimwood J."/>
            <person name="Schmutz J."/>
            <person name="Clum A."/>
            <person name="Reid I.D."/>
            <person name="Moisan M.C."/>
            <person name="Butler G."/>
            <person name="Nguyen T.T.M."/>
            <person name="Dewar K."/>
            <person name="Conant G."/>
            <person name="Drula E."/>
            <person name="Henrissat B."/>
            <person name="Hansel C."/>
            <person name="Singer S."/>
            <person name="Hutchinson M.I."/>
            <person name="de Vries R.P."/>
            <person name="Natvig D.O."/>
            <person name="Powell A.J."/>
            <person name="Tsang A."/>
            <person name="Grigoriev I.V."/>
        </authorList>
    </citation>
    <scope>NUCLEOTIDE SEQUENCE [LARGE SCALE GENOMIC DNA]</scope>
    <source>
        <strain evidence="7 8">ATCC 24622</strain>
    </source>
</reference>
<keyword evidence="4" id="KW-0496">Mitochondrion</keyword>
<proteinExistence type="inferred from homology"/>
<dbReference type="InterPro" id="IPR001509">
    <property type="entry name" value="Epimerase_deHydtase"/>
</dbReference>
<keyword evidence="3" id="KW-1000">Mitochondrion outer membrane</keyword>